<dbReference type="GO" id="GO:0006302">
    <property type="term" value="P:double-strand break repair"/>
    <property type="evidence" value="ECO:0007669"/>
    <property type="project" value="TreeGrafter"/>
</dbReference>
<dbReference type="Gene3D" id="3.40.50.300">
    <property type="entry name" value="P-loop containing nucleotide triphosphate hydrolases"/>
    <property type="match status" value="1"/>
</dbReference>
<dbReference type="InterPro" id="IPR027417">
    <property type="entry name" value="P-loop_NTPase"/>
</dbReference>
<name>A0A7Y6ERI3_9BACL</name>
<evidence type="ECO:0000313" key="3">
    <source>
        <dbReference type="Proteomes" id="UP000526125"/>
    </source>
</evidence>
<evidence type="ECO:0000259" key="1">
    <source>
        <dbReference type="Pfam" id="PF13304"/>
    </source>
</evidence>
<dbReference type="PANTHER" id="PTHR32182:SF22">
    <property type="entry name" value="ATP-DEPENDENT ENDONUCLEASE, OLD FAMILY-RELATED"/>
    <property type="match status" value="1"/>
</dbReference>
<dbReference type="Pfam" id="PF13304">
    <property type="entry name" value="AAA_21"/>
    <property type="match status" value="1"/>
</dbReference>
<dbReference type="PANTHER" id="PTHR32182">
    <property type="entry name" value="DNA REPLICATION AND REPAIR PROTEIN RECF"/>
    <property type="match status" value="1"/>
</dbReference>
<dbReference type="Proteomes" id="UP000526125">
    <property type="component" value="Unassembled WGS sequence"/>
</dbReference>
<comment type="caution">
    <text evidence="2">The sequence shown here is derived from an EMBL/GenBank/DDBJ whole genome shotgun (WGS) entry which is preliminary data.</text>
</comment>
<dbReference type="SUPFAM" id="SSF52540">
    <property type="entry name" value="P-loop containing nucleoside triphosphate hydrolases"/>
    <property type="match status" value="1"/>
</dbReference>
<dbReference type="GO" id="GO:0000731">
    <property type="term" value="P:DNA synthesis involved in DNA repair"/>
    <property type="evidence" value="ECO:0007669"/>
    <property type="project" value="TreeGrafter"/>
</dbReference>
<accession>A0A7Y6ERI3</accession>
<keyword evidence="3" id="KW-1185">Reference proteome</keyword>
<evidence type="ECO:0000313" key="2">
    <source>
        <dbReference type="EMBL" id="NUU73942.1"/>
    </source>
</evidence>
<dbReference type="InterPro" id="IPR003959">
    <property type="entry name" value="ATPase_AAA_core"/>
</dbReference>
<dbReference type="GO" id="GO:0016887">
    <property type="term" value="F:ATP hydrolysis activity"/>
    <property type="evidence" value="ECO:0007669"/>
    <property type="project" value="InterPro"/>
</dbReference>
<proteinExistence type="predicted"/>
<dbReference type="CDD" id="cd00267">
    <property type="entry name" value="ABC_ATPase"/>
    <property type="match status" value="1"/>
</dbReference>
<reference evidence="2 3" key="1">
    <citation type="submission" date="2020-05" db="EMBL/GenBank/DDBJ databases">
        <title>Genome Sequencing of Type Strains.</title>
        <authorList>
            <person name="Lemaire J.F."/>
            <person name="Inderbitzin P."/>
            <person name="Gregorio O.A."/>
            <person name="Collins S.B."/>
            <person name="Wespe N."/>
            <person name="Knight-Connoni V."/>
        </authorList>
    </citation>
    <scope>NUCLEOTIDE SEQUENCE [LARGE SCALE GENOMIC DNA]</scope>
    <source>
        <strain evidence="2 3">LMG 21957</strain>
    </source>
</reference>
<dbReference type="RefSeq" id="WP_175393932.1">
    <property type="nucleotide sequence ID" value="NZ_JABMCB010000119.1"/>
</dbReference>
<protein>
    <submittedName>
        <fullName evidence="2">AAA family ATPase</fullName>
    </submittedName>
</protein>
<sequence>MKLLFIYIESYGDMFKDISFNFSAEYNIKYDSQEQELSIDKNSNYPSRFYGRNISDITGIVGKNGAGKTSLLEIIGRNNKDRLELSNFKETLEDRYFMVFLENDHKFYFEGIGKIMINNIENYIDRLSGEGEIYRSFFFEKIEDSHLQIIPDYINRVIDRIVYIRDEIIQSSGDRLQLLVPEEINFIQRVKGGKYSWVVWYKLYLNLFRKGTIETPKIEITLRFDDRLKNISRRISVPTSDEHSTTFHGRLVVVDEWEEDFFNHFFELIINQFIAITKQVCYEGDDQDEEIEKIVGHIKGLKRDDFSIDRFRQLFEKIEQVNEKYDKSHLDGSIVRGLFKYIVNFFVSVYAAKEYILPGIYEFRLVVSADEHNQRIYEVLKNYDALQTYLQDKFDSLNLDEIDEPENNYKVKADESYTPFIIDNVNMSTGERNLLKLLSSIVYAVNVSFREIPILQGSPDEIKNYIFLIDEIESTMHLEWSRNLIFYIVNELDEITIRLGNKDYFLSDFGVQVQLIFSTHSPFLLSDLNRDSIIALTKDKTGKVKKITNIKSFAQNIQRIMSNEFFIKNSYGEFAQEKIKEIILCCEKKEPFKQEEKEHIRYTINEIGEPILRKKLQEKFILKLKEESVVSAEEVDLRNTLKKLYPTHSQDMITERILEILDLDF</sequence>
<dbReference type="EMBL" id="JABMCB010000119">
    <property type="protein sequence ID" value="NUU73942.1"/>
    <property type="molecule type" value="Genomic_DNA"/>
</dbReference>
<feature type="domain" description="ATPase AAA-type core" evidence="1">
    <location>
        <begin position="349"/>
        <end position="526"/>
    </location>
</feature>
<organism evidence="2 3">
    <name type="scientific">Paenibacillus xylanilyticus</name>
    <dbReference type="NCBI Taxonomy" id="248903"/>
    <lineage>
        <taxon>Bacteria</taxon>
        <taxon>Bacillati</taxon>
        <taxon>Bacillota</taxon>
        <taxon>Bacilli</taxon>
        <taxon>Bacillales</taxon>
        <taxon>Paenibacillaceae</taxon>
        <taxon>Paenibacillus</taxon>
    </lineage>
</organism>
<dbReference type="GO" id="GO:0005524">
    <property type="term" value="F:ATP binding"/>
    <property type="evidence" value="ECO:0007669"/>
    <property type="project" value="InterPro"/>
</dbReference>
<dbReference type="AlphaFoldDB" id="A0A7Y6ERI3"/>
<gene>
    <name evidence="2" type="ORF">HP552_01430</name>
</gene>